<dbReference type="InterPro" id="IPR037027">
    <property type="entry name" value="YqgF/RNaseH-like_dom_sf"/>
</dbReference>
<evidence type="ECO:0008006" key="3">
    <source>
        <dbReference type="Google" id="ProtNLM"/>
    </source>
</evidence>
<dbReference type="Pfam" id="PF03652">
    <property type="entry name" value="RuvX"/>
    <property type="match status" value="1"/>
</dbReference>
<evidence type="ECO:0000313" key="2">
    <source>
        <dbReference type="Proteomes" id="UP000179237"/>
    </source>
</evidence>
<dbReference type="InterPro" id="IPR012337">
    <property type="entry name" value="RNaseH-like_sf"/>
</dbReference>
<evidence type="ECO:0000313" key="1">
    <source>
        <dbReference type="EMBL" id="OGD83393.1"/>
    </source>
</evidence>
<dbReference type="PANTHER" id="PTHR33317:SF4">
    <property type="entry name" value="POLYNUCLEOTIDYL TRANSFERASE, RIBONUCLEASE H-LIKE SUPERFAMILY PROTEIN"/>
    <property type="match status" value="1"/>
</dbReference>
<dbReference type="AlphaFoldDB" id="A0A1F5FUV4"/>
<organism evidence="1 2">
    <name type="scientific">Candidatus Collierbacteria bacterium RIFOXYD1_FULL_40_9</name>
    <dbReference type="NCBI Taxonomy" id="1817731"/>
    <lineage>
        <taxon>Bacteria</taxon>
        <taxon>Candidatus Collieribacteriota</taxon>
    </lineage>
</organism>
<dbReference type="Proteomes" id="UP000179237">
    <property type="component" value="Unassembled WGS sequence"/>
</dbReference>
<dbReference type="InterPro" id="IPR005227">
    <property type="entry name" value="YqgF"/>
</dbReference>
<dbReference type="NCBIfam" id="TIGR00250">
    <property type="entry name" value="RNAse_H_YqgF"/>
    <property type="match status" value="1"/>
</dbReference>
<proteinExistence type="predicted"/>
<dbReference type="CDD" id="cd16964">
    <property type="entry name" value="YqgF"/>
    <property type="match status" value="1"/>
</dbReference>
<dbReference type="Gene3D" id="3.30.420.140">
    <property type="entry name" value="YqgF/RNase H-like domain"/>
    <property type="match status" value="1"/>
</dbReference>
<gene>
    <name evidence="1" type="ORF">A2572_02935</name>
</gene>
<dbReference type="SUPFAM" id="SSF53098">
    <property type="entry name" value="Ribonuclease H-like"/>
    <property type="match status" value="1"/>
</dbReference>
<dbReference type="EMBL" id="MFAQ01000018">
    <property type="protein sequence ID" value="OGD83393.1"/>
    <property type="molecule type" value="Genomic_DNA"/>
</dbReference>
<dbReference type="GO" id="GO:0000967">
    <property type="term" value="P:rRNA 5'-end processing"/>
    <property type="evidence" value="ECO:0007669"/>
    <property type="project" value="TreeGrafter"/>
</dbReference>
<reference evidence="1 2" key="1">
    <citation type="journal article" date="2016" name="Nat. Commun.">
        <title>Thousands of microbial genomes shed light on interconnected biogeochemical processes in an aquifer system.</title>
        <authorList>
            <person name="Anantharaman K."/>
            <person name="Brown C.T."/>
            <person name="Hug L.A."/>
            <person name="Sharon I."/>
            <person name="Castelle C.J."/>
            <person name="Probst A.J."/>
            <person name="Thomas B.C."/>
            <person name="Singh A."/>
            <person name="Wilkins M.J."/>
            <person name="Karaoz U."/>
            <person name="Brodie E.L."/>
            <person name="Williams K.H."/>
            <person name="Hubbard S.S."/>
            <person name="Banfield J.F."/>
        </authorList>
    </citation>
    <scope>NUCLEOTIDE SEQUENCE [LARGE SCALE GENOMIC DNA]</scope>
</reference>
<dbReference type="PANTHER" id="PTHR33317">
    <property type="entry name" value="POLYNUCLEOTIDYL TRANSFERASE, RIBONUCLEASE H-LIKE SUPERFAMILY PROTEIN"/>
    <property type="match status" value="1"/>
</dbReference>
<comment type="caution">
    <text evidence="1">The sequence shown here is derived from an EMBL/GenBank/DDBJ whole genome shotgun (WGS) entry which is preliminary data.</text>
</comment>
<accession>A0A1F5FUV4</accession>
<protein>
    <recommendedName>
        <fullName evidence="3">YqgF/RNase H-like domain-containing protein</fullName>
    </recommendedName>
</protein>
<name>A0A1F5FUV4_9BACT</name>
<sequence>MKYLCLDLGTAHTGLALSEEGILATPLATIFEKDLDSLVGKLTPYLARTNPDCLVIGTPSHGLLVDYGKLLEQKIKNIYSGQIIFYNEDLSSKKAQSTLDRSKKSHKQKKQQQHQTAAAHILQDYLDGL</sequence>